<name>A0AB39CME6_9BURK</name>
<dbReference type="InterPro" id="IPR002625">
    <property type="entry name" value="Smr_dom"/>
</dbReference>
<dbReference type="InterPro" id="IPR036063">
    <property type="entry name" value="Smr_dom_sf"/>
</dbReference>
<dbReference type="EMBL" id="CP158252">
    <property type="protein sequence ID" value="XDJ43110.1"/>
    <property type="molecule type" value="Genomic_DNA"/>
</dbReference>
<evidence type="ECO:0000259" key="2">
    <source>
        <dbReference type="PROSITE" id="PS50828"/>
    </source>
</evidence>
<dbReference type="SMART" id="SM00463">
    <property type="entry name" value="SMR"/>
    <property type="match status" value="1"/>
</dbReference>
<feature type="compositionally biased region" description="Low complexity" evidence="1">
    <location>
        <begin position="53"/>
        <end position="64"/>
    </location>
</feature>
<reference evidence="3" key="1">
    <citation type="submission" date="2024-05" db="EMBL/GenBank/DDBJ databases">
        <authorList>
            <person name="Luo Y.-C."/>
            <person name="Nicholds J."/>
            <person name="Mortimer T."/>
            <person name="Maboni G."/>
        </authorList>
    </citation>
    <scope>NUCLEOTIDE SEQUENCE</scope>
    <source>
        <strain evidence="3">153920</strain>
    </source>
</reference>
<feature type="region of interest" description="Disordered" evidence="1">
    <location>
        <begin position="1"/>
        <end position="128"/>
    </location>
</feature>
<gene>
    <name evidence="3" type="ORF">ABRY99_05990</name>
</gene>
<accession>A0AB39CME6</accession>
<dbReference type="GO" id="GO:0004520">
    <property type="term" value="F:DNA endonuclease activity"/>
    <property type="evidence" value="ECO:0007669"/>
    <property type="project" value="TreeGrafter"/>
</dbReference>
<dbReference type="PANTHER" id="PTHR35562">
    <property type="entry name" value="DNA ENDONUCLEASE SMRA-RELATED"/>
    <property type="match status" value="1"/>
</dbReference>
<dbReference type="Gene3D" id="3.30.1370.110">
    <property type="match status" value="1"/>
</dbReference>
<evidence type="ECO:0000256" key="1">
    <source>
        <dbReference type="SAM" id="MobiDB-lite"/>
    </source>
</evidence>
<sequence>MKASKSSLADLRRLRAEAAPPEPPAAPRRPAGKKRVGRDAAEPSRHETPDNPAAASRSEAHAVAPPLDPADRALFRQAMRFVQPLPDRGPRARAGKAPQGPESLLQARRRHAQGAATEPPPTPAHRQRRKIPALDPEAEAFLQAGCGPDLLRGLRRGKWIPQASLDLHGSTLDQARERLDRFLASCLEHDIRCVRIIHGKGIGSRQGEPVLKAAVRQHLCRLDAVQAWVRCNESEGGEGALHALLRQTLPPQA</sequence>
<dbReference type="PANTHER" id="PTHR35562:SF2">
    <property type="entry name" value="DNA ENDONUCLEASE SMRA-RELATED"/>
    <property type="match status" value="1"/>
</dbReference>
<protein>
    <submittedName>
        <fullName evidence="3">Smr/MutS family protein</fullName>
    </submittedName>
</protein>
<feature type="compositionally biased region" description="Basic and acidic residues" evidence="1">
    <location>
        <begin position="37"/>
        <end position="49"/>
    </location>
</feature>
<dbReference type="AlphaFoldDB" id="A0AB39CME6"/>
<dbReference type="Pfam" id="PF01713">
    <property type="entry name" value="Smr"/>
    <property type="match status" value="1"/>
</dbReference>
<organism evidence="3">
    <name type="scientific">Castellaniella ginsengisoli</name>
    <dbReference type="NCBI Taxonomy" id="546114"/>
    <lineage>
        <taxon>Bacteria</taxon>
        <taxon>Pseudomonadati</taxon>
        <taxon>Pseudomonadota</taxon>
        <taxon>Betaproteobacteria</taxon>
        <taxon>Burkholderiales</taxon>
        <taxon>Alcaligenaceae</taxon>
        <taxon>Castellaniella</taxon>
    </lineage>
</organism>
<evidence type="ECO:0000313" key="3">
    <source>
        <dbReference type="EMBL" id="XDJ43110.1"/>
    </source>
</evidence>
<dbReference type="SUPFAM" id="SSF160443">
    <property type="entry name" value="SMR domain-like"/>
    <property type="match status" value="1"/>
</dbReference>
<feature type="domain" description="Smr" evidence="2">
    <location>
        <begin position="165"/>
        <end position="246"/>
    </location>
</feature>
<dbReference type="RefSeq" id="WP_368643967.1">
    <property type="nucleotide sequence ID" value="NZ_CP158252.1"/>
</dbReference>
<dbReference type="PROSITE" id="PS50828">
    <property type="entry name" value="SMR"/>
    <property type="match status" value="1"/>
</dbReference>
<proteinExistence type="predicted"/>